<feature type="region of interest" description="Disordered" evidence="1">
    <location>
        <begin position="61"/>
        <end position="131"/>
    </location>
</feature>
<evidence type="ECO:0000313" key="3">
    <source>
        <dbReference type="Proteomes" id="UP000008068"/>
    </source>
</evidence>
<organism evidence="3">
    <name type="scientific">Caenorhabditis brenneri</name>
    <name type="common">Nematode worm</name>
    <dbReference type="NCBI Taxonomy" id="135651"/>
    <lineage>
        <taxon>Eukaryota</taxon>
        <taxon>Metazoa</taxon>
        <taxon>Ecdysozoa</taxon>
        <taxon>Nematoda</taxon>
        <taxon>Chromadorea</taxon>
        <taxon>Rhabditida</taxon>
        <taxon>Rhabditina</taxon>
        <taxon>Rhabditomorpha</taxon>
        <taxon>Rhabditoidea</taxon>
        <taxon>Rhabditidae</taxon>
        <taxon>Peloderinae</taxon>
        <taxon>Caenorhabditis</taxon>
    </lineage>
</organism>
<feature type="compositionally biased region" description="Polar residues" evidence="1">
    <location>
        <begin position="88"/>
        <end position="100"/>
    </location>
</feature>
<evidence type="ECO:0000256" key="1">
    <source>
        <dbReference type="SAM" id="MobiDB-lite"/>
    </source>
</evidence>
<dbReference type="HOGENOM" id="CLU_1929437_0_0_1"/>
<dbReference type="InParanoid" id="G0NDX5"/>
<dbReference type="Proteomes" id="UP000008068">
    <property type="component" value="Unassembled WGS sequence"/>
</dbReference>
<dbReference type="AlphaFoldDB" id="G0NDX5"/>
<sequence length="131" mass="14432">MSYTKRRVSKAQLDKLRRRSKKNALPSHCGSKPKNRFGKKGSSYDHTRRITDLSCLSIFGQPDTSASTTQTLSQSTRSPSPFVRASLPSYSTHNNTRIDQNSSSPGNSSNNFFFAPAFTSTPNKGRSIRGG</sequence>
<protein>
    <submittedName>
        <fullName evidence="2">Uncharacterized protein</fullName>
    </submittedName>
</protein>
<feature type="compositionally biased region" description="Low complexity" evidence="1">
    <location>
        <begin position="101"/>
        <end position="123"/>
    </location>
</feature>
<reference evidence="3" key="1">
    <citation type="submission" date="2011-07" db="EMBL/GenBank/DDBJ databases">
        <authorList>
            <consortium name="Caenorhabditis brenneri Sequencing and Analysis Consortium"/>
            <person name="Wilson R.K."/>
        </authorList>
    </citation>
    <scope>NUCLEOTIDE SEQUENCE [LARGE SCALE GENOMIC DNA]</scope>
    <source>
        <strain evidence="3">PB2801</strain>
    </source>
</reference>
<feature type="region of interest" description="Disordered" evidence="1">
    <location>
        <begin position="1"/>
        <end position="45"/>
    </location>
</feature>
<feature type="compositionally biased region" description="Low complexity" evidence="1">
    <location>
        <begin position="64"/>
        <end position="81"/>
    </location>
</feature>
<accession>G0NDX5</accession>
<gene>
    <name evidence="2" type="ORF">CAEBREN_19626</name>
</gene>
<keyword evidence="3" id="KW-1185">Reference proteome</keyword>
<evidence type="ECO:0000313" key="2">
    <source>
        <dbReference type="EMBL" id="EGT58603.1"/>
    </source>
</evidence>
<proteinExistence type="predicted"/>
<dbReference type="EMBL" id="GL379870">
    <property type="protein sequence ID" value="EGT58603.1"/>
    <property type="molecule type" value="Genomic_DNA"/>
</dbReference>
<name>G0NDX5_CAEBE</name>